<evidence type="ECO:0000313" key="4">
    <source>
        <dbReference type="EMBL" id="ETJ31023.1"/>
    </source>
</evidence>
<dbReference type="InterPro" id="IPR024519">
    <property type="entry name" value="IAT_beta"/>
</dbReference>
<organism evidence="4">
    <name type="scientific">human gut metagenome</name>
    <dbReference type="NCBI Taxonomy" id="408170"/>
    <lineage>
        <taxon>unclassified sequences</taxon>
        <taxon>metagenomes</taxon>
        <taxon>organismal metagenomes</taxon>
    </lineage>
</organism>
<evidence type="ECO:0000256" key="2">
    <source>
        <dbReference type="SAM" id="MobiDB-lite"/>
    </source>
</evidence>
<reference evidence="4" key="1">
    <citation type="submission" date="2013-12" db="EMBL/GenBank/DDBJ databases">
        <title>A Varibaculum cambriense genome reconstructed from a premature infant gut community with otherwise low bacterial novelty that shifts toward anaerobic metabolism during the third week of life.</title>
        <authorList>
            <person name="Brown C.T."/>
            <person name="Sharon I."/>
            <person name="Thomas B.C."/>
            <person name="Castelle C.J."/>
            <person name="Morowitz M.J."/>
            <person name="Banfield J.F."/>
        </authorList>
    </citation>
    <scope>NUCLEOTIDE SEQUENCE</scope>
</reference>
<dbReference type="PANTHER" id="PTHR39576">
    <property type="entry name" value="ATTACHING AND EFFACING PROTEIN HOMOLOG-RELATED-RELATED"/>
    <property type="match status" value="1"/>
</dbReference>
<feature type="domain" description="Inverse autotransporter beta-domain" evidence="3">
    <location>
        <begin position="3"/>
        <end position="74"/>
    </location>
</feature>
<feature type="region of interest" description="Disordered" evidence="2">
    <location>
        <begin position="1"/>
        <end position="20"/>
    </location>
</feature>
<dbReference type="PANTHER" id="PTHR39576:SF2">
    <property type="entry name" value="ATTACHING AND EFFACING PROTEIN HOMOLOG-RELATED"/>
    <property type="match status" value="1"/>
</dbReference>
<evidence type="ECO:0000256" key="1">
    <source>
        <dbReference type="ARBA" id="ARBA00010116"/>
    </source>
</evidence>
<dbReference type="InterPro" id="IPR051715">
    <property type="entry name" value="Intimin-Invasin_domain"/>
</dbReference>
<dbReference type="Gene3D" id="2.40.160.160">
    <property type="entry name" value="Inverse autotransporter, beta-domain"/>
    <property type="match status" value="1"/>
</dbReference>
<protein>
    <submittedName>
        <fullName evidence="4">Invasin/intimin protein</fullName>
    </submittedName>
</protein>
<dbReference type="AlphaFoldDB" id="W1XKX9"/>
<sequence>GTLLSQDMNSEQASGMARGWASSEASGAMTDWLNNFGTAKISLGVDEDFSLKNSQFDFLHPWYDTPDYLLFSQHT</sequence>
<dbReference type="EMBL" id="AZMM01014467">
    <property type="protein sequence ID" value="ETJ31023.1"/>
    <property type="molecule type" value="Genomic_DNA"/>
</dbReference>
<accession>W1XKX9</accession>
<comment type="similarity">
    <text evidence="1">Belongs to the intimin/invasin family.</text>
</comment>
<name>W1XKX9_9ZZZZ</name>
<feature type="non-terminal residue" evidence="4">
    <location>
        <position position="75"/>
    </location>
</feature>
<evidence type="ECO:0000259" key="3">
    <source>
        <dbReference type="Pfam" id="PF11924"/>
    </source>
</evidence>
<proteinExistence type="inferred from homology"/>
<feature type="non-terminal residue" evidence="4">
    <location>
        <position position="1"/>
    </location>
</feature>
<dbReference type="InterPro" id="IPR038177">
    <property type="entry name" value="IAT_beta_sf"/>
</dbReference>
<gene>
    <name evidence="4" type="ORF">Q604_UNBC14467G0001</name>
</gene>
<dbReference type="Pfam" id="PF11924">
    <property type="entry name" value="IAT_beta"/>
    <property type="match status" value="1"/>
</dbReference>
<feature type="compositionally biased region" description="Polar residues" evidence="2">
    <location>
        <begin position="1"/>
        <end position="13"/>
    </location>
</feature>
<dbReference type="GO" id="GO:0009279">
    <property type="term" value="C:cell outer membrane"/>
    <property type="evidence" value="ECO:0007669"/>
    <property type="project" value="TreeGrafter"/>
</dbReference>
<comment type="caution">
    <text evidence="4">The sequence shown here is derived from an EMBL/GenBank/DDBJ whole genome shotgun (WGS) entry which is preliminary data.</text>
</comment>